<keyword evidence="2" id="KW-1133">Transmembrane helix</keyword>
<dbReference type="AlphaFoldDB" id="A0AAD7XI78"/>
<dbReference type="Proteomes" id="UP001230188">
    <property type="component" value="Unassembled WGS sequence"/>
</dbReference>
<proteinExistence type="predicted"/>
<dbReference type="EMBL" id="JAQMWT010000524">
    <property type="protein sequence ID" value="KAJ8600313.1"/>
    <property type="molecule type" value="Genomic_DNA"/>
</dbReference>
<evidence type="ECO:0000313" key="3">
    <source>
        <dbReference type="EMBL" id="KAJ8600313.1"/>
    </source>
</evidence>
<gene>
    <name evidence="3" type="ORF">CTAYLR_000618</name>
</gene>
<feature type="transmembrane region" description="Helical" evidence="2">
    <location>
        <begin position="178"/>
        <end position="201"/>
    </location>
</feature>
<keyword evidence="2" id="KW-0472">Membrane</keyword>
<organism evidence="3 4">
    <name type="scientific">Chrysophaeum taylorii</name>
    <dbReference type="NCBI Taxonomy" id="2483200"/>
    <lineage>
        <taxon>Eukaryota</taxon>
        <taxon>Sar</taxon>
        <taxon>Stramenopiles</taxon>
        <taxon>Ochrophyta</taxon>
        <taxon>Pelagophyceae</taxon>
        <taxon>Pelagomonadales</taxon>
        <taxon>Pelagomonadaceae</taxon>
        <taxon>Chrysophaeum</taxon>
    </lineage>
</organism>
<feature type="transmembrane region" description="Helical" evidence="2">
    <location>
        <begin position="66"/>
        <end position="84"/>
    </location>
</feature>
<comment type="caution">
    <text evidence="3">The sequence shown here is derived from an EMBL/GenBank/DDBJ whole genome shotgun (WGS) entry which is preliminary data.</text>
</comment>
<name>A0AAD7XI78_9STRA</name>
<protein>
    <submittedName>
        <fullName evidence="3">Uncharacterized protein</fullName>
    </submittedName>
</protein>
<feature type="transmembrane region" description="Helical" evidence="2">
    <location>
        <begin position="96"/>
        <end position="114"/>
    </location>
</feature>
<sequence length="302" mass="34082">MEDSPDGTHASDNERAARVGFAQGRVVWFGGEEWKEDWLFYLENEHTLVSMWRGHALHPFDRTDRVCYFVCVLCFSLFMSAYVQNEHPRSAGALEYAGWLTLSSILLVAYDYGLRFFATSPCLQPGGCLYGFCWLCRDCCIDAGRQGLYICLAGSAGFLVAGIVLAATANDVNPRAWFLTWACMKAASYIAELAPLAYTFYAARRSQKLYWLDGETGGPYPLGRALPDPIFLRESRRDGDARKWPDDSTPRQNPLLNMDQAARNDNAEKRRQKQIELLNKARDRVRAQQRPPDPLDALGSRA</sequence>
<keyword evidence="4" id="KW-1185">Reference proteome</keyword>
<evidence type="ECO:0000256" key="1">
    <source>
        <dbReference type="SAM" id="MobiDB-lite"/>
    </source>
</evidence>
<feature type="compositionally biased region" description="Basic and acidic residues" evidence="1">
    <location>
        <begin position="237"/>
        <end position="249"/>
    </location>
</feature>
<feature type="transmembrane region" description="Helical" evidence="2">
    <location>
        <begin position="147"/>
        <end position="166"/>
    </location>
</feature>
<evidence type="ECO:0000256" key="2">
    <source>
        <dbReference type="SAM" id="Phobius"/>
    </source>
</evidence>
<keyword evidence="2" id="KW-0812">Transmembrane</keyword>
<reference evidence="3" key="1">
    <citation type="submission" date="2023-01" db="EMBL/GenBank/DDBJ databases">
        <title>Metagenome sequencing of chrysophaentin producing Chrysophaeum taylorii.</title>
        <authorList>
            <person name="Davison J."/>
            <person name="Bewley C."/>
        </authorList>
    </citation>
    <scope>NUCLEOTIDE SEQUENCE</scope>
    <source>
        <strain evidence="3">NIES-1699</strain>
    </source>
</reference>
<accession>A0AAD7XI78</accession>
<evidence type="ECO:0000313" key="4">
    <source>
        <dbReference type="Proteomes" id="UP001230188"/>
    </source>
</evidence>
<feature type="region of interest" description="Disordered" evidence="1">
    <location>
        <begin position="237"/>
        <end position="302"/>
    </location>
</feature>